<feature type="compositionally biased region" description="Polar residues" evidence="1">
    <location>
        <begin position="71"/>
        <end position="84"/>
    </location>
</feature>
<feature type="region of interest" description="Disordered" evidence="1">
    <location>
        <begin position="69"/>
        <end position="89"/>
    </location>
</feature>
<comment type="caution">
    <text evidence="2">The sequence shown here is derived from an EMBL/GenBank/DDBJ whole genome shotgun (WGS) entry which is preliminary data.</text>
</comment>
<proteinExistence type="predicted"/>
<dbReference type="Proteomes" id="UP001500213">
    <property type="component" value="Unassembled WGS sequence"/>
</dbReference>
<accession>A0ABP8AK22</accession>
<organism evidence="2 3">
    <name type="scientific">Gryllotalpicola kribbensis</name>
    <dbReference type="NCBI Taxonomy" id="993084"/>
    <lineage>
        <taxon>Bacteria</taxon>
        <taxon>Bacillati</taxon>
        <taxon>Actinomycetota</taxon>
        <taxon>Actinomycetes</taxon>
        <taxon>Micrococcales</taxon>
        <taxon>Microbacteriaceae</taxon>
        <taxon>Gryllotalpicola</taxon>
    </lineage>
</organism>
<keyword evidence="3" id="KW-1185">Reference proteome</keyword>
<feature type="compositionally biased region" description="Acidic residues" evidence="1">
    <location>
        <begin position="31"/>
        <end position="55"/>
    </location>
</feature>
<feature type="compositionally biased region" description="Low complexity" evidence="1">
    <location>
        <begin position="1"/>
        <end position="19"/>
    </location>
</feature>
<evidence type="ECO:0000313" key="2">
    <source>
        <dbReference type="EMBL" id="GAA4185280.1"/>
    </source>
</evidence>
<sequence length="247" mass="26065">MAVADTSSSPADTTATAVPGADDGTTSDVDGTPDELVDGGDSEDSDSVDQDDDDAFVDGVSSVEIGGQDFALTTTPPGNTNYGSPQGFGQGGVHTDATVKAIAPANWPACGYNVKESKLVHEYIRLRVRGGGGIEGTTAALRCGTDKYGYFHILDAHMSQWASVTPSSLNWRDVANWSMDWILSDPDKATYNTSQQTWCFSRTVYLVKNNKTVVATMTPHVGLGKTAQRIITAFPAGSQCTGTNLVK</sequence>
<evidence type="ECO:0000313" key="3">
    <source>
        <dbReference type="Proteomes" id="UP001500213"/>
    </source>
</evidence>
<reference evidence="3" key="1">
    <citation type="journal article" date="2019" name="Int. J. Syst. Evol. Microbiol.">
        <title>The Global Catalogue of Microorganisms (GCM) 10K type strain sequencing project: providing services to taxonomists for standard genome sequencing and annotation.</title>
        <authorList>
            <consortium name="The Broad Institute Genomics Platform"/>
            <consortium name="The Broad Institute Genome Sequencing Center for Infectious Disease"/>
            <person name="Wu L."/>
            <person name="Ma J."/>
        </authorList>
    </citation>
    <scope>NUCLEOTIDE SEQUENCE [LARGE SCALE GENOMIC DNA]</scope>
    <source>
        <strain evidence="3">JCM 17593</strain>
    </source>
</reference>
<dbReference type="RefSeq" id="WP_344773868.1">
    <property type="nucleotide sequence ID" value="NZ_BAABBX010000005.1"/>
</dbReference>
<feature type="region of interest" description="Disordered" evidence="1">
    <location>
        <begin position="1"/>
        <end position="55"/>
    </location>
</feature>
<gene>
    <name evidence="2" type="ORF">GCM10022288_07030</name>
</gene>
<protein>
    <submittedName>
        <fullName evidence="2">Uncharacterized protein</fullName>
    </submittedName>
</protein>
<evidence type="ECO:0000256" key="1">
    <source>
        <dbReference type="SAM" id="MobiDB-lite"/>
    </source>
</evidence>
<name>A0ABP8AK22_9MICO</name>
<dbReference type="EMBL" id="BAABBX010000005">
    <property type="protein sequence ID" value="GAA4185280.1"/>
    <property type="molecule type" value="Genomic_DNA"/>
</dbReference>